<organism evidence="14">
    <name type="scientific">Populus alba</name>
    <name type="common">White poplar</name>
    <dbReference type="NCBI Taxonomy" id="43335"/>
    <lineage>
        <taxon>Eukaryota</taxon>
        <taxon>Viridiplantae</taxon>
        <taxon>Streptophyta</taxon>
        <taxon>Embryophyta</taxon>
        <taxon>Tracheophyta</taxon>
        <taxon>Spermatophyta</taxon>
        <taxon>Magnoliopsida</taxon>
        <taxon>eudicotyledons</taxon>
        <taxon>Gunneridae</taxon>
        <taxon>Pentapetalae</taxon>
        <taxon>rosids</taxon>
        <taxon>fabids</taxon>
        <taxon>Malpighiales</taxon>
        <taxon>Salicaceae</taxon>
        <taxon>Saliceae</taxon>
        <taxon>Populus</taxon>
    </lineage>
</organism>
<feature type="compositionally biased region" description="Basic and acidic residues" evidence="11">
    <location>
        <begin position="952"/>
        <end position="964"/>
    </location>
</feature>
<evidence type="ECO:0000256" key="10">
    <source>
        <dbReference type="ARBA" id="ARBA00048988"/>
    </source>
</evidence>
<dbReference type="EMBL" id="RCHU01000867">
    <property type="protein sequence ID" value="TKR90523.1"/>
    <property type="molecule type" value="Genomic_DNA"/>
</dbReference>
<dbReference type="FunFam" id="1.10.3380.10:FF:000008">
    <property type="entry name" value="DExH-box ATP-dependent RNA helicase DExH17"/>
    <property type="match status" value="1"/>
</dbReference>
<dbReference type="STRING" id="43335.A0A4U5P4L3"/>
<accession>A0A4U5P4L3</accession>
<keyword evidence="2" id="KW-0547">Nucleotide-binding</keyword>
<dbReference type="InterPro" id="IPR004179">
    <property type="entry name" value="Sec63-dom"/>
</dbReference>
<comment type="similarity">
    <text evidence="1">Belongs to the helicase family. SKI2 subfamily.</text>
</comment>
<evidence type="ECO:0000256" key="6">
    <source>
        <dbReference type="ARBA" id="ARBA00023235"/>
    </source>
</evidence>
<dbReference type="Pfam" id="PF23445">
    <property type="entry name" value="WHD_SNRNP200"/>
    <property type="match status" value="1"/>
</dbReference>
<comment type="catalytic activity">
    <reaction evidence="10">
        <text>ATP + H2O = ADP + phosphate + H(+)</text>
        <dbReference type="Rhea" id="RHEA:13065"/>
        <dbReference type="ChEBI" id="CHEBI:15377"/>
        <dbReference type="ChEBI" id="CHEBI:15378"/>
        <dbReference type="ChEBI" id="CHEBI:30616"/>
        <dbReference type="ChEBI" id="CHEBI:43474"/>
        <dbReference type="ChEBI" id="CHEBI:456216"/>
        <dbReference type="EC" id="5.6.2.4"/>
    </reaction>
</comment>
<dbReference type="Pfam" id="PF00271">
    <property type="entry name" value="Helicase_C"/>
    <property type="match status" value="1"/>
</dbReference>
<dbReference type="Gene3D" id="3.40.50.300">
    <property type="entry name" value="P-loop containing nucleotide triphosphate hydrolases"/>
    <property type="match status" value="2"/>
</dbReference>
<dbReference type="Pfam" id="PF00270">
    <property type="entry name" value="DEAD"/>
    <property type="match status" value="1"/>
</dbReference>
<dbReference type="GO" id="GO:0005524">
    <property type="term" value="F:ATP binding"/>
    <property type="evidence" value="ECO:0007669"/>
    <property type="project" value="UniProtKB-KW"/>
</dbReference>
<name>A0A4U5P4L3_POPAL</name>
<dbReference type="FunFam" id="3.40.50.300:FF:001076">
    <property type="entry name" value="ATP-dependent DNA helicase MER3"/>
    <property type="match status" value="1"/>
</dbReference>
<feature type="domain" description="Helicase ATP-binding" evidence="12">
    <location>
        <begin position="34"/>
        <end position="228"/>
    </location>
</feature>
<dbReference type="CDD" id="cd18023">
    <property type="entry name" value="DEXHc_HFM1"/>
    <property type="match status" value="1"/>
</dbReference>
<reference evidence="14" key="1">
    <citation type="submission" date="2018-10" db="EMBL/GenBank/DDBJ databases">
        <title>Population genomic analysis revealed the cold adaptation of white poplar.</title>
        <authorList>
            <person name="Liu Y.-J."/>
        </authorList>
    </citation>
    <scope>NUCLEOTIDE SEQUENCE [LARGE SCALE GENOMIC DNA]</scope>
    <source>
        <strain evidence="14">PAL-ZL1</strain>
    </source>
</reference>
<dbReference type="InterPro" id="IPR001650">
    <property type="entry name" value="Helicase_C-like"/>
</dbReference>
<dbReference type="PANTHER" id="PTHR47835">
    <property type="entry name" value="HFM1, ATP DEPENDENT DNA HELICASE HOMOLOG"/>
    <property type="match status" value="1"/>
</dbReference>
<feature type="region of interest" description="Disordered" evidence="11">
    <location>
        <begin position="950"/>
        <end position="970"/>
    </location>
</feature>
<keyword evidence="7" id="KW-0469">Meiosis</keyword>
<evidence type="ECO:0000256" key="11">
    <source>
        <dbReference type="SAM" id="MobiDB-lite"/>
    </source>
</evidence>
<keyword evidence="5" id="KW-0067">ATP-binding</keyword>
<evidence type="ECO:0000256" key="1">
    <source>
        <dbReference type="ARBA" id="ARBA00010140"/>
    </source>
</evidence>
<evidence type="ECO:0000256" key="7">
    <source>
        <dbReference type="ARBA" id="ARBA00023254"/>
    </source>
</evidence>
<dbReference type="SUPFAM" id="SSF52540">
    <property type="entry name" value="P-loop containing nucleoside triphosphate hydrolases"/>
    <property type="match status" value="1"/>
</dbReference>
<evidence type="ECO:0000259" key="12">
    <source>
        <dbReference type="PROSITE" id="PS51192"/>
    </source>
</evidence>
<dbReference type="SMART" id="SM00490">
    <property type="entry name" value="HELICc"/>
    <property type="match status" value="1"/>
</dbReference>
<evidence type="ECO:0000256" key="8">
    <source>
        <dbReference type="ARBA" id="ARBA00034617"/>
    </source>
</evidence>
<gene>
    <name evidence="14" type="ORF">D5086_0000232290</name>
</gene>
<dbReference type="PROSITE" id="PS51192">
    <property type="entry name" value="HELICASE_ATP_BIND_1"/>
    <property type="match status" value="1"/>
</dbReference>
<evidence type="ECO:0000256" key="3">
    <source>
        <dbReference type="ARBA" id="ARBA00022801"/>
    </source>
</evidence>
<comment type="caution">
    <text evidence="14">The sequence shown here is derived from an EMBL/GenBank/DDBJ whole genome shotgun (WGS) entry which is preliminary data.</text>
</comment>
<dbReference type="InterPro" id="IPR057842">
    <property type="entry name" value="WH_MER3"/>
</dbReference>
<dbReference type="InterPro" id="IPR014001">
    <property type="entry name" value="Helicase_ATP-bd"/>
</dbReference>
<evidence type="ECO:0000256" key="9">
    <source>
        <dbReference type="ARBA" id="ARBA00034808"/>
    </source>
</evidence>
<dbReference type="InterPro" id="IPR052247">
    <property type="entry name" value="Meiotic_Crossover_Helicase"/>
</dbReference>
<dbReference type="InterPro" id="IPR011545">
    <property type="entry name" value="DEAD/DEAH_box_helicase_dom"/>
</dbReference>
<dbReference type="SMART" id="SM00973">
    <property type="entry name" value="Sec63"/>
    <property type="match status" value="1"/>
</dbReference>
<feature type="compositionally biased region" description="Basic and acidic residues" evidence="11">
    <location>
        <begin position="1068"/>
        <end position="1098"/>
    </location>
</feature>
<dbReference type="GO" id="GO:0007131">
    <property type="term" value="P:reciprocal meiotic recombination"/>
    <property type="evidence" value="ECO:0007669"/>
    <property type="project" value="UniProtKB-ARBA"/>
</dbReference>
<dbReference type="GO" id="GO:0003676">
    <property type="term" value="F:nucleic acid binding"/>
    <property type="evidence" value="ECO:0007669"/>
    <property type="project" value="InterPro"/>
</dbReference>
<dbReference type="SUPFAM" id="SSF158702">
    <property type="entry name" value="Sec63 N-terminal domain-like"/>
    <property type="match status" value="1"/>
</dbReference>
<dbReference type="GO" id="GO:0016787">
    <property type="term" value="F:hydrolase activity"/>
    <property type="evidence" value="ECO:0007669"/>
    <property type="project" value="UniProtKB-KW"/>
</dbReference>
<dbReference type="Gene3D" id="1.10.150.20">
    <property type="entry name" value="5' to 3' exonuclease, C-terminal subdomain"/>
    <property type="match status" value="1"/>
</dbReference>
<dbReference type="Pfam" id="PF02889">
    <property type="entry name" value="Sec63"/>
    <property type="match status" value="1"/>
</dbReference>
<protein>
    <recommendedName>
        <fullName evidence="9">DNA 3'-5' helicase</fullName>
        <ecNumber evidence="9">5.6.2.4</ecNumber>
    </recommendedName>
</protein>
<keyword evidence="6" id="KW-0413">Isomerase</keyword>
<evidence type="ECO:0000259" key="13">
    <source>
        <dbReference type="PROSITE" id="PS51194"/>
    </source>
</evidence>
<sequence>MDSYTLKSVSDLPPPFRSIFSFRYFNSLQSECFPVCYHSDVNMVISAPTGSGKTVLFELCVLRLLSRFVSEGRFVHVKGMLKTIYIAPSKALVQEKLRDWTQKFGSLGINCLELTGDNEFYNTRTIQEADIILTTPEKFDSVTRYRIKDGGLSFFSDIGLLLIDEVHLLNDPRGAALEAIVSRIKMLAHKPEMKSSPLSCVRFLAVSATIPNIEDLAEWLNVPVQGIKRFGEEMRPVKLTTKVFDILMHYSRGKSALVFCSTRKGAQEAALKLSQTAMTFGYSNPFIKDKEQQERLREASLSCSDKQLQSYILYGVGYHNGGLCLKDRSLIEGLFLKGDIKILCTTNTLAHGINLPAHTVVIKSTQHFNKEKGLYMEYDRSMILQMCGRAGRPPFDDTGMVIIMTRRETVHLYENILSGCEMVESQLLSCVTEHLTAEIVQLTVSDIARAIEWMKCSYLFETSMNFQNPEHYAVKQGISRDRIEKQMQEITVQKVNELSHHQMIWTDKDGFLLKPLEPGRLMTRYYLKFNTMKHVMQTPENCSLEDALNVICHAEEIAWIQLRRNEKKLLNDINIDKDCRIRFHINGDKQKRKKRIQTREEKIFVLANDCLTGDPSVHDLSLTQDMNSICSNGCRIARCMKEYFIFKRNYKGAINSTLLAKSLYQKLWDDSPYLLKQLPGIGMVTAKALHSMGIKSFDTLAEADPRRIEILTGRKFPFGNHIKDSLLSLPPKVSMSIEENECHRRGTSKFVVTLTRLSQPLQSSKRHYADMIVGTEEDNLVHFHEKISPYSAAILLSIPQQKKLTLKANLIFEEYIGLDFHQKLVLMKESNPETNKNRCKQPSLFPPPGDVCVIEDESETTSYEGEPGFEIQNDSCKIISEQTIFEHIREKAKSFPLLTTSSNVCSPSSEAMLLTRKRRRDKAIELDSAPNATEETEGSKISLAFLNVTSEQGERERHGHDSYKLRTPKHHTSPGRFVVDLVDDSGGLPSKSETSGLNGPTKDTIFDHIRKKAQYFPALSRTMQFDSVAGTNPYSFENQPDVCIAASQVLKEVNTDRSTGETIIISDSETRRGIDAHSTEPGSRVKDDTFSRSPHGERGGSSAPPKVSCINTDPSCIEMLPFDISMIKHNTRLAGSRNSTAYGRKKQSSPNGSKRHCCSLEMAGKNREVDSFLGFTSVFSFL</sequence>
<dbReference type="SMART" id="SM00487">
    <property type="entry name" value="DEXDc"/>
    <property type="match status" value="1"/>
</dbReference>
<dbReference type="FunFam" id="1.10.10.10:FF:000012">
    <property type="entry name" value="U5 small nuclear ribonucleoprotein helicase"/>
    <property type="match status" value="1"/>
</dbReference>
<proteinExistence type="inferred from homology"/>
<keyword evidence="3" id="KW-0378">Hydrolase</keyword>
<evidence type="ECO:0000256" key="5">
    <source>
        <dbReference type="ARBA" id="ARBA00022840"/>
    </source>
</evidence>
<dbReference type="Gene3D" id="1.10.10.10">
    <property type="entry name" value="Winged helix-like DNA-binding domain superfamily/Winged helix DNA-binding domain"/>
    <property type="match status" value="1"/>
</dbReference>
<evidence type="ECO:0000256" key="4">
    <source>
        <dbReference type="ARBA" id="ARBA00022806"/>
    </source>
</evidence>
<dbReference type="GO" id="GO:0043138">
    <property type="term" value="F:3'-5' DNA helicase activity"/>
    <property type="evidence" value="ECO:0007669"/>
    <property type="project" value="UniProtKB-EC"/>
</dbReference>
<dbReference type="EC" id="5.6.2.4" evidence="9"/>
<dbReference type="Gene3D" id="1.10.3380.10">
    <property type="entry name" value="Sec63 N-terminal domain-like domain"/>
    <property type="match status" value="1"/>
</dbReference>
<keyword evidence="4 14" id="KW-0347">Helicase</keyword>
<feature type="region of interest" description="Disordered" evidence="11">
    <location>
        <begin position="1067"/>
        <end position="1107"/>
    </location>
</feature>
<dbReference type="AlphaFoldDB" id="A0A4U5P4L3"/>
<dbReference type="PANTHER" id="PTHR47835:SF3">
    <property type="entry name" value="HELICASE FOR MEIOSIS 1"/>
    <property type="match status" value="1"/>
</dbReference>
<evidence type="ECO:0000256" key="2">
    <source>
        <dbReference type="ARBA" id="ARBA00022741"/>
    </source>
</evidence>
<dbReference type="CDD" id="cd18795">
    <property type="entry name" value="SF2_C_Ski2"/>
    <property type="match status" value="1"/>
</dbReference>
<evidence type="ECO:0000313" key="14">
    <source>
        <dbReference type="EMBL" id="TKR90523.1"/>
    </source>
</evidence>
<feature type="domain" description="Helicase C-terminal" evidence="13">
    <location>
        <begin position="242"/>
        <end position="439"/>
    </location>
</feature>
<dbReference type="InterPro" id="IPR027417">
    <property type="entry name" value="P-loop_NTPase"/>
</dbReference>
<dbReference type="InterPro" id="IPR036388">
    <property type="entry name" value="WH-like_DNA-bd_sf"/>
</dbReference>
<comment type="catalytic activity">
    <reaction evidence="8">
        <text>Couples ATP hydrolysis with the unwinding of duplex DNA by translocating in the 3'-5' direction.</text>
        <dbReference type="EC" id="5.6.2.4"/>
    </reaction>
</comment>
<dbReference type="PROSITE" id="PS51194">
    <property type="entry name" value="HELICASE_CTER"/>
    <property type="match status" value="1"/>
</dbReference>